<comment type="similarity">
    <text evidence="1">Belongs to the tubulin family.</text>
</comment>
<sequence>MAIVVVLVGQCGNQFGDELFTQLALCTGITSSPTSASNAAKGSTPSASPTFSPFFTRDGMARCVLVDTEPKVVLGVHQRHANFMRPENVIHGQSGRGNNWGLGYHGVKTAHSKRNEENAAVQRAFRNIARDQREDDDNVLGKALQAIYRETRRTSDAEDGSGGFEALLIIHSLVGGTGSGLASRLTERLRLYFTEPPPGQQVDEVYESTMMRIDGFDGGLYGAARRARHLVNIAVAPQVVGEVATQGLNASLTLQVLQKHSDAVLLLRNDDAMAPGEEKGSSACSGTSILSQCVTFKEANEVLVALLLPILRYGVEPGCITRLLIQCIPPAYVKTTGGNRILTLLPTPQRSYATLRQCAHRALFCGIDGGRVFMPGYKPTVPIDELLSKTAQRLWSSQPRRVAMANGNRRTAATTFGTKAKQKQSLSTPKGHPSSSEPQEQVTATRSPTQRMRFTDVDVGSCNEGAYEVQRQLSGRQRQRQRLGFRTGDEDGMARPAPPSATGPFASTSSTSSQRRPPVTPFSSPPANVRSHAQASVRAAALRRGRCDDNEVEGEAKEHEGPTLDGDEHDRAGGEMRDVEEDVNCRVFQQCSVKIPVSLYRHYQQLRRAPVTKMFETIDGVLLLNEAAELDRKVLLPLLKSAALKVSTGAFMSSYEDVGVTSERVKRAIREVAEVMATSEEL</sequence>
<dbReference type="InterPro" id="IPR000217">
    <property type="entry name" value="Tubulin"/>
</dbReference>
<dbReference type="Proteomes" id="UP000038009">
    <property type="component" value="Unassembled WGS sequence"/>
</dbReference>
<name>A0A0N1I1C0_LEPSE</name>
<dbReference type="InterPro" id="IPR036525">
    <property type="entry name" value="Tubulin/FtsZ_GTPase_sf"/>
</dbReference>
<proteinExistence type="inferred from homology"/>
<keyword evidence="4" id="KW-0342">GTP-binding</keyword>
<keyword evidence="2" id="KW-0493">Microtubule</keyword>
<keyword evidence="8" id="KW-1185">Reference proteome</keyword>
<evidence type="ECO:0000256" key="3">
    <source>
        <dbReference type="ARBA" id="ARBA00022741"/>
    </source>
</evidence>
<dbReference type="VEuPathDB" id="TriTrypDB:Lsey_0040_0290"/>
<feature type="domain" description="Tubulin/FtsZ GTPase" evidence="6">
    <location>
        <begin position="51"/>
        <end position="318"/>
    </location>
</feature>
<feature type="compositionally biased region" description="Polar residues" evidence="5">
    <location>
        <begin position="408"/>
        <end position="452"/>
    </location>
</feature>
<dbReference type="OMA" id="RLYFTEP"/>
<feature type="compositionally biased region" description="Basic and acidic residues" evidence="5">
    <location>
        <begin position="545"/>
        <end position="572"/>
    </location>
</feature>
<reference evidence="7 8" key="1">
    <citation type="journal article" date="2015" name="PLoS Pathog.">
        <title>Leptomonas seymouri: Adaptations to the Dixenous Life Cycle Analyzed by Genome Sequencing, Transcriptome Profiling and Co-infection with Leishmania donovani.</title>
        <authorList>
            <person name="Kraeva N."/>
            <person name="Butenko A."/>
            <person name="Hlavacova J."/>
            <person name="Kostygov A."/>
            <person name="Myskova J."/>
            <person name="Grybchuk D."/>
            <person name="Lestinova T."/>
            <person name="Votypka J."/>
            <person name="Volf P."/>
            <person name="Opperdoes F."/>
            <person name="Flegontov P."/>
            <person name="Lukes J."/>
            <person name="Yurchenko V."/>
        </authorList>
    </citation>
    <scope>NUCLEOTIDE SEQUENCE [LARGE SCALE GENOMIC DNA]</scope>
    <source>
        <strain evidence="7 8">ATCC 30220</strain>
    </source>
</reference>
<evidence type="ECO:0000259" key="6">
    <source>
        <dbReference type="SMART" id="SM00864"/>
    </source>
</evidence>
<protein>
    <submittedName>
        <fullName evidence="7">Putative zeta tubulin</fullName>
    </submittedName>
</protein>
<dbReference type="SUPFAM" id="SSF52490">
    <property type="entry name" value="Tubulin nucleotide-binding domain-like"/>
    <property type="match status" value="1"/>
</dbReference>
<dbReference type="AlphaFoldDB" id="A0A0N1I1C0"/>
<dbReference type="PANTHER" id="PTHR11588">
    <property type="entry name" value="TUBULIN"/>
    <property type="match status" value="1"/>
</dbReference>
<gene>
    <name evidence="7" type="ORF">ABL78_2118</name>
</gene>
<dbReference type="GO" id="GO:0005525">
    <property type="term" value="F:GTP binding"/>
    <property type="evidence" value="ECO:0007669"/>
    <property type="project" value="UniProtKB-KW"/>
</dbReference>
<evidence type="ECO:0000313" key="8">
    <source>
        <dbReference type="Proteomes" id="UP000038009"/>
    </source>
</evidence>
<feature type="region of interest" description="Disordered" evidence="5">
    <location>
        <begin position="404"/>
        <end position="459"/>
    </location>
</feature>
<evidence type="ECO:0000256" key="5">
    <source>
        <dbReference type="SAM" id="MobiDB-lite"/>
    </source>
</evidence>
<dbReference type="Pfam" id="PF00091">
    <property type="entry name" value="Tubulin"/>
    <property type="match status" value="1"/>
</dbReference>
<dbReference type="GO" id="GO:0007017">
    <property type="term" value="P:microtubule-based process"/>
    <property type="evidence" value="ECO:0007669"/>
    <property type="project" value="InterPro"/>
</dbReference>
<dbReference type="Gene3D" id="3.40.50.1440">
    <property type="entry name" value="Tubulin/FtsZ, GTPase domain"/>
    <property type="match status" value="1"/>
</dbReference>
<dbReference type="PRINTS" id="PR01161">
    <property type="entry name" value="TUBULIN"/>
</dbReference>
<keyword evidence="3" id="KW-0547">Nucleotide-binding</keyword>
<dbReference type="SMART" id="SM00864">
    <property type="entry name" value="Tubulin"/>
    <property type="match status" value="1"/>
</dbReference>
<dbReference type="InterPro" id="IPR003008">
    <property type="entry name" value="Tubulin_FtsZ_GTPase"/>
</dbReference>
<feature type="compositionally biased region" description="Low complexity" evidence="5">
    <location>
        <begin position="502"/>
        <end position="517"/>
    </location>
</feature>
<evidence type="ECO:0000313" key="7">
    <source>
        <dbReference type="EMBL" id="KPI88803.1"/>
    </source>
</evidence>
<accession>A0A0N1I1C0</accession>
<dbReference type="GO" id="GO:0005874">
    <property type="term" value="C:microtubule"/>
    <property type="evidence" value="ECO:0007669"/>
    <property type="project" value="UniProtKB-KW"/>
</dbReference>
<evidence type="ECO:0000256" key="1">
    <source>
        <dbReference type="ARBA" id="ARBA00009636"/>
    </source>
</evidence>
<dbReference type="InterPro" id="IPR004058">
    <property type="entry name" value="Zeta_tubulin"/>
</dbReference>
<organism evidence="7 8">
    <name type="scientific">Leptomonas seymouri</name>
    <dbReference type="NCBI Taxonomy" id="5684"/>
    <lineage>
        <taxon>Eukaryota</taxon>
        <taxon>Discoba</taxon>
        <taxon>Euglenozoa</taxon>
        <taxon>Kinetoplastea</taxon>
        <taxon>Metakinetoplastina</taxon>
        <taxon>Trypanosomatida</taxon>
        <taxon>Trypanosomatidae</taxon>
        <taxon>Leishmaniinae</taxon>
        <taxon>Leptomonas</taxon>
    </lineage>
</organism>
<evidence type="ECO:0000256" key="4">
    <source>
        <dbReference type="ARBA" id="ARBA00023134"/>
    </source>
</evidence>
<dbReference type="PRINTS" id="PR01520">
    <property type="entry name" value="ZETATUBULIN"/>
</dbReference>
<evidence type="ECO:0000256" key="2">
    <source>
        <dbReference type="ARBA" id="ARBA00022701"/>
    </source>
</evidence>
<comment type="caution">
    <text evidence="7">The sequence shown here is derived from an EMBL/GenBank/DDBJ whole genome shotgun (WGS) entry which is preliminary data.</text>
</comment>
<feature type="region of interest" description="Disordered" evidence="5">
    <location>
        <begin position="485"/>
        <end position="572"/>
    </location>
</feature>
<dbReference type="EMBL" id="LJSK01000040">
    <property type="protein sequence ID" value="KPI88803.1"/>
    <property type="molecule type" value="Genomic_DNA"/>
</dbReference>
<dbReference type="OrthoDB" id="2588702at2759"/>